<dbReference type="PANTHER" id="PTHR35851">
    <property type="entry name" value="CELL DIVISION PROTEIN FTSQ"/>
    <property type="match status" value="1"/>
</dbReference>
<dbReference type="Gene3D" id="3.10.20.310">
    <property type="entry name" value="membrane protein fhac"/>
    <property type="match status" value="1"/>
</dbReference>
<feature type="transmembrane region" description="Helical" evidence="9">
    <location>
        <begin position="23"/>
        <end position="44"/>
    </location>
</feature>
<dbReference type="Proteomes" id="UP000236655">
    <property type="component" value="Chromosome"/>
</dbReference>
<dbReference type="Pfam" id="PF03799">
    <property type="entry name" value="FtsQ_DivIB_C"/>
    <property type="match status" value="1"/>
</dbReference>
<evidence type="ECO:0000259" key="10">
    <source>
        <dbReference type="PROSITE" id="PS51779"/>
    </source>
</evidence>
<reference evidence="12" key="1">
    <citation type="submission" date="2017-11" db="EMBL/GenBank/DDBJ databases">
        <authorList>
            <person name="Chan K.G."/>
            <person name="Lee L.S."/>
        </authorList>
    </citation>
    <scope>NUCLEOTIDE SEQUENCE [LARGE SCALE GENOMIC DNA]</scope>
    <source>
        <strain evidence="12">DSM 100970</strain>
    </source>
</reference>
<organism evidence="11 12">
    <name type="scientific">Aquella oligotrophica</name>
    <dbReference type="NCBI Taxonomy" id="2067065"/>
    <lineage>
        <taxon>Bacteria</taxon>
        <taxon>Pseudomonadati</taxon>
        <taxon>Pseudomonadota</taxon>
        <taxon>Betaproteobacteria</taxon>
        <taxon>Neisseriales</taxon>
        <taxon>Neisseriaceae</taxon>
        <taxon>Aquella</taxon>
    </lineage>
</organism>
<keyword evidence="8" id="KW-0131">Cell cycle</keyword>
<keyword evidence="5 9" id="KW-0812">Transmembrane</keyword>
<keyword evidence="2" id="KW-1003">Cell membrane</keyword>
<proteinExistence type="predicted"/>
<gene>
    <name evidence="11" type="ORF">CUN60_02580</name>
</gene>
<evidence type="ECO:0000256" key="8">
    <source>
        <dbReference type="ARBA" id="ARBA00023306"/>
    </source>
</evidence>
<dbReference type="PANTHER" id="PTHR35851:SF1">
    <property type="entry name" value="CELL DIVISION PROTEIN FTSQ"/>
    <property type="match status" value="1"/>
</dbReference>
<dbReference type="Pfam" id="PF08478">
    <property type="entry name" value="POTRA_1"/>
    <property type="match status" value="1"/>
</dbReference>
<comment type="subcellular location">
    <subcellularLocation>
        <location evidence="1">Membrane</location>
    </subcellularLocation>
</comment>
<evidence type="ECO:0000313" key="11">
    <source>
        <dbReference type="EMBL" id="AUR51236.1"/>
    </source>
</evidence>
<dbReference type="AlphaFoldDB" id="A0A2I7N435"/>
<keyword evidence="7 9" id="KW-0472">Membrane</keyword>
<accession>A0A2I7N435</accession>
<evidence type="ECO:0000256" key="5">
    <source>
        <dbReference type="ARBA" id="ARBA00022692"/>
    </source>
</evidence>
<dbReference type="GO" id="GO:0090529">
    <property type="term" value="P:cell septum assembly"/>
    <property type="evidence" value="ECO:0007669"/>
    <property type="project" value="InterPro"/>
</dbReference>
<dbReference type="KEGG" id="nba:CUN60_02580"/>
<name>A0A2I7N435_9NEIS</name>
<evidence type="ECO:0000256" key="3">
    <source>
        <dbReference type="ARBA" id="ARBA00022519"/>
    </source>
</evidence>
<dbReference type="InterPro" id="IPR013685">
    <property type="entry name" value="POTRA_FtsQ_type"/>
</dbReference>
<feature type="domain" description="POTRA" evidence="10">
    <location>
        <begin position="48"/>
        <end position="117"/>
    </location>
</feature>
<evidence type="ECO:0000256" key="2">
    <source>
        <dbReference type="ARBA" id="ARBA00022475"/>
    </source>
</evidence>
<dbReference type="EMBL" id="CP024847">
    <property type="protein sequence ID" value="AUR51236.1"/>
    <property type="molecule type" value="Genomic_DNA"/>
</dbReference>
<evidence type="ECO:0000256" key="9">
    <source>
        <dbReference type="SAM" id="Phobius"/>
    </source>
</evidence>
<dbReference type="InterPro" id="IPR026579">
    <property type="entry name" value="FtsQ"/>
</dbReference>
<evidence type="ECO:0000256" key="4">
    <source>
        <dbReference type="ARBA" id="ARBA00022618"/>
    </source>
</evidence>
<evidence type="ECO:0000313" key="12">
    <source>
        <dbReference type="Proteomes" id="UP000236655"/>
    </source>
</evidence>
<protein>
    <recommendedName>
        <fullName evidence="10">POTRA domain-containing protein</fullName>
    </recommendedName>
</protein>
<sequence length="260" mass="29438">MGLQLLNRLGALSFDNAKFNNRLAYLINFASVLILIYCAVHYVARNWFTVNRVIIEGDIYHVTPVQLTYIAQNRLYGTFFTLDIAGLKSAFQEIPWVDEVNVKRHFPHTIIVHINEYKAIAKIGDEDMLAENGEIFDGADDGLNLPVFYVSTAKATIALAKYRQIESVLVQHGDSVTKLWLTSPLITKFSTKNNLNVEICSSDLTDGLARLNLYWNKLYLLNPKLNSINLCYKNALAINYESSVFIKKKTESTVQTKGVH</sequence>
<keyword evidence="3" id="KW-0997">Cell inner membrane</keyword>
<dbReference type="InterPro" id="IPR005548">
    <property type="entry name" value="Cell_div_FtsQ/DivIB_C"/>
</dbReference>
<evidence type="ECO:0000256" key="6">
    <source>
        <dbReference type="ARBA" id="ARBA00022989"/>
    </source>
</evidence>
<keyword evidence="6 9" id="KW-1133">Transmembrane helix</keyword>
<evidence type="ECO:0000256" key="1">
    <source>
        <dbReference type="ARBA" id="ARBA00004370"/>
    </source>
</evidence>
<dbReference type="Gene3D" id="3.40.50.11690">
    <property type="entry name" value="Cell division protein FtsQ/DivIB"/>
    <property type="match status" value="1"/>
</dbReference>
<keyword evidence="12" id="KW-1185">Reference proteome</keyword>
<dbReference type="PROSITE" id="PS51779">
    <property type="entry name" value="POTRA"/>
    <property type="match status" value="1"/>
</dbReference>
<dbReference type="GO" id="GO:0016020">
    <property type="term" value="C:membrane"/>
    <property type="evidence" value="ECO:0007669"/>
    <property type="project" value="UniProtKB-SubCell"/>
</dbReference>
<dbReference type="InterPro" id="IPR034746">
    <property type="entry name" value="POTRA"/>
</dbReference>
<evidence type="ECO:0000256" key="7">
    <source>
        <dbReference type="ARBA" id="ARBA00023136"/>
    </source>
</evidence>
<keyword evidence="4" id="KW-0132">Cell division</keyword>
<dbReference type="InterPro" id="IPR045335">
    <property type="entry name" value="FtsQ_C_sf"/>
</dbReference>